<organism evidence="1 2">
    <name type="scientific">Macaca mulatta</name>
    <name type="common">Rhesus macaque</name>
    <dbReference type="NCBI Taxonomy" id="9544"/>
    <lineage>
        <taxon>Eukaryota</taxon>
        <taxon>Metazoa</taxon>
        <taxon>Chordata</taxon>
        <taxon>Craniata</taxon>
        <taxon>Vertebrata</taxon>
        <taxon>Euteleostomi</taxon>
        <taxon>Mammalia</taxon>
        <taxon>Eutheria</taxon>
        <taxon>Euarchontoglires</taxon>
        <taxon>Primates</taxon>
        <taxon>Haplorrhini</taxon>
        <taxon>Catarrhini</taxon>
        <taxon>Cercopithecidae</taxon>
        <taxon>Cercopithecinae</taxon>
        <taxon>Macaca</taxon>
    </lineage>
</organism>
<name>A0A5F7ZJ05_MACMU</name>
<reference evidence="1" key="2">
    <citation type="submission" date="2019-01" db="EMBL/GenBank/DDBJ databases">
        <authorList>
            <person name="Graves T."/>
            <person name="Eichler E.E."/>
            <person name="Wilson R.K."/>
        </authorList>
    </citation>
    <scope>NUCLEOTIDE SEQUENCE [LARGE SCALE GENOMIC DNA]</scope>
    <source>
        <strain evidence="1">17573</strain>
    </source>
</reference>
<dbReference type="GeneTree" id="ENSGT00940000166143"/>
<dbReference type="Bgee" id="ENSMMUG00000049365">
    <property type="expression patterns" value="Expressed in spleen and 10 other cell types or tissues"/>
</dbReference>
<reference evidence="2" key="1">
    <citation type="journal article" date="2007" name="Science">
        <title>Evolutionary and biomedical insights from the rhesus macaque genome.</title>
        <authorList>
            <person name="Gibbs R.A."/>
            <person name="Rogers J."/>
            <person name="Katze M.G."/>
            <person name="Bumgarner R."/>
            <person name="Weinstock G.M."/>
            <person name="Mardis E.R."/>
            <person name="Remington K.A."/>
            <person name="Strausberg R.L."/>
            <person name="Venter J.C."/>
            <person name="Wilson R.K."/>
            <person name="Batzer M.A."/>
            <person name="Bustamante C.D."/>
            <person name="Eichler E.E."/>
            <person name="Hahn M.W."/>
            <person name="Hardison R.C."/>
            <person name="Makova K.D."/>
            <person name="Miller W."/>
            <person name="Milosavljevic A."/>
            <person name="Palermo R.E."/>
            <person name="Siepel A."/>
            <person name="Sikela J.M."/>
            <person name="Attaway T."/>
            <person name="Bell S."/>
            <person name="Bernard K.E."/>
            <person name="Buhay C.J."/>
            <person name="Chandrabose M.N."/>
            <person name="Dao M."/>
            <person name="Davis C."/>
            <person name="Delehaunty K.D."/>
            <person name="Ding Y."/>
            <person name="Dinh H.H."/>
            <person name="Dugan-Rocha S."/>
            <person name="Fulton L.A."/>
            <person name="Gabisi R.A."/>
            <person name="Garner T.T."/>
            <person name="Godfrey J."/>
            <person name="Hawes A.C."/>
            <person name="Hernandez J."/>
            <person name="Hines S."/>
            <person name="Holder M."/>
            <person name="Hume J."/>
            <person name="Jhangiani S.N."/>
            <person name="Joshi V."/>
            <person name="Khan Z.M."/>
            <person name="Kirkness E.F."/>
            <person name="Cree A."/>
            <person name="Fowler R.G."/>
            <person name="Lee S."/>
            <person name="Lewis L.R."/>
            <person name="Li Z."/>
            <person name="Liu Y.-S."/>
            <person name="Moore S.M."/>
            <person name="Muzny D."/>
            <person name="Nazareth L.V."/>
            <person name="Ngo D.N."/>
            <person name="Okwuonu G.O."/>
            <person name="Pai G."/>
            <person name="Parker D."/>
            <person name="Paul H.A."/>
            <person name="Pfannkoch C."/>
            <person name="Pohl C.S."/>
            <person name="Rogers Y.-H.C."/>
            <person name="Ruiz S.J."/>
            <person name="Sabo A."/>
            <person name="Santibanez J."/>
            <person name="Schneider B.W."/>
            <person name="Smith S.M."/>
            <person name="Sodergren E."/>
            <person name="Svatek A.F."/>
            <person name="Utterback T.R."/>
            <person name="Vattathil S."/>
            <person name="Warren W."/>
            <person name="White C.S."/>
            <person name="Chinwalla A.T."/>
            <person name="Feng Y."/>
            <person name="Halpern A.L."/>
            <person name="Hillier L.W."/>
            <person name="Huang X."/>
            <person name="Minx P."/>
            <person name="Nelson J.O."/>
            <person name="Pepin K.H."/>
            <person name="Qin X."/>
            <person name="Sutton G.G."/>
            <person name="Venter E."/>
            <person name="Walenz B.P."/>
            <person name="Wallis J.W."/>
            <person name="Worley K.C."/>
            <person name="Yang S.-P."/>
            <person name="Jones S.M."/>
            <person name="Marra M.A."/>
            <person name="Rocchi M."/>
            <person name="Schein J.E."/>
            <person name="Baertsch R."/>
            <person name="Clarke L."/>
            <person name="Csuros M."/>
            <person name="Glasscock J."/>
            <person name="Harris R.A."/>
            <person name="Havlak P."/>
            <person name="Jackson A.R."/>
            <person name="Jiang H."/>
            <person name="Liu Y."/>
            <person name="Messina D.N."/>
            <person name="Shen Y."/>
            <person name="Song H.X.-Z."/>
            <person name="Wylie T."/>
            <person name="Zhang L."/>
            <person name="Birney E."/>
            <person name="Han K."/>
            <person name="Konkel M.K."/>
            <person name="Lee J."/>
            <person name="Smit A.F.A."/>
            <person name="Ullmer B."/>
            <person name="Wang H."/>
            <person name="Xing J."/>
            <person name="Burhans R."/>
            <person name="Cheng Z."/>
            <person name="Karro J.E."/>
            <person name="Ma J."/>
            <person name="Raney B."/>
            <person name="She X."/>
            <person name="Cox M.J."/>
            <person name="Demuth J.P."/>
            <person name="Dumas L.J."/>
            <person name="Han S.-G."/>
            <person name="Hopkins J."/>
            <person name="Karimpour-Fard A."/>
            <person name="Kim Y.H."/>
            <person name="Pollack J.R."/>
            <person name="Vinar T."/>
            <person name="Addo-Quaye C."/>
            <person name="Degenhardt J."/>
            <person name="Denby A."/>
            <person name="Hubisz M.J."/>
            <person name="Indap A."/>
            <person name="Kosiol C."/>
            <person name="Lahn B.T."/>
            <person name="Lawson H.A."/>
            <person name="Marklein A."/>
            <person name="Nielsen R."/>
            <person name="Vallender E.J."/>
            <person name="Clark A.G."/>
            <person name="Ferguson B."/>
            <person name="Hernandez R.D."/>
            <person name="Hirani K."/>
            <person name="Kehrer-Sawatzki H."/>
            <person name="Kolb J."/>
            <person name="Patil S."/>
            <person name="Pu L.-L."/>
            <person name="Ren Y."/>
            <person name="Smith D.G."/>
            <person name="Wheeler D.A."/>
            <person name="Schenck I."/>
            <person name="Ball E.V."/>
            <person name="Chen R."/>
            <person name="Cooper D.N."/>
            <person name="Giardine B."/>
            <person name="Hsu F."/>
            <person name="Kent W.J."/>
            <person name="Lesk A."/>
            <person name="Nelson D.L."/>
            <person name="O'brien W.E."/>
            <person name="Pruefer K."/>
            <person name="Stenson P.D."/>
            <person name="Wallace J.C."/>
            <person name="Ke H."/>
            <person name="Liu X.-M."/>
            <person name="Wang P."/>
            <person name="Xiang A.P."/>
            <person name="Yang F."/>
            <person name="Barber G.P."/>
            <person name="Haussler D."/>
            <person name="Karolchik D."/>
            <person name="Kern A.D."/>
            <person name="Kuhn R.M."/>
            <person name="Smith K.E."/>
            <person name="Zwieg A.S."/>
        </authorList>
    </citation>
    <scope>NUCLEOTIDE SEQUENCE [LARGE SCALE GENOMIC DNA]</scope>
    <source>
        <strain evidence="2">17573</strain>
    </source>
</reference>
<dbReference type="InParanoid" id="A0A5F7ZJ05"/>
<evidence type="ECO:0000313" key="2">
    <source>
        <dbReference type="Proteomes" id="UP000006718"/>
    </source>
</evidence>
<dbReference type="PANTHER" id="PTHR12138">
    <property type="entry name" value="PRIMATE-EXPANDED PROTEIN FAMILY"/>
    <property type="match status" value="1"/>
</dbReference>
<dbReference type="PANTHER" id="PTHR12138:SF154">
    <property type="entry name" value="PROTEIN-SERINE_THREONINE PHOSPHATASE"/>
    <property type="match status" value="1"/>
</dbReference>
<dbReference type="VEuPathDB" id="HostDB:ENSMMUG00000049365"/>
<accession>A0A5F7ZJ05</accession>
<proteinExistence type="predicted"/>
<dbReference type="AlphaFoldDB" id="A0A5F7ZJ05"/>
<dbReference type="PRINTS" id="PR02045">
    <property type="entry name" value="F138DOMAIN"/>
</dbReference>
<evidence type="ECO:0000313" key="1">
    <source>
        <dbReference type="Ensembl" id="ENSMMUP00000064594.1"/>
    </source>
</evidence>
<dbReference type="Proteomes" id="UP000006718">
    <property type="component" value="Chromosome 11"/>
</dbReference>
<reference evidence="1" key="4">
    <citation type="submission" date="2025-09" db="UniProtKB">
        <authorList>
            <consortium name="Ensembl"/>
        </authorList>
    </citation>
    <scope>IDENTIFICATION</scope>
    <source>
        <strain evidence="1">17573</strain>
    </source>
</reference>
<sequence length="143" mass="15747">ENDTYRLAQCRLATSLVCKKQKQLSSKHNNKVKQNKTIYAWFLFALVLRQGLALSPRLECSGTISSHCSLQLLVSSDPPTSASQVARSTGMCHYTWLIFVESRFHHVVQGGFELLNSGNTSVSASQSAGITGMNHSTQPCIFI</sequence>
<reference evidence="1" key="3">
    <citation type="submission" date="2025-08" db="UniProtKB">
        <authorList>
            <consortium name="Ensembl"/>
        </authorList>
    </citation>
    <scope>IDENTIFICATION</scope>
    <source>
        <strain evidence="1">17573</strain>
    </source>
</reference>
<keyword evidence="2" id="KW-1185">Reference proteome</keyword>
<protein>
    <submittedName>
        <fullName evidence="1">Uncharacterized protein</fullName>
    </submittedName>
</protein>
<dbReference type="Ensembl" id="ENSMMUT00000083538.1">
    <property type="protein sequence ID" value="ENSMMUP00000064594.1"/>
    <property type="gene ID" value="ENSMMUG00000049365.1"/>
</dbReference>